<proteinExistence type="predicted"/>
<sequence length="106" mass="11644">MVGNRRRDHGIVAKNTTKHNQKHKKNTTLLLQSFQATFLPRGYTPTSPEPRPNVSRASATFCRACPERAQSDLGSKFLRGAPPEPEPSLNRGGAWSEEGSGCRLGK</sequence>
<dbReference type="Proteomes" id="UP000822688">
    <property type="component" value="Chromosome 8"/>
</dbReference>
<feature type="region of interest" description="Disordered" evidence="1">
    <location>
        <begin position="73"/>
        <end position="106"/>
    </location>
</feature>
<evidence type="ECO:0000313" key="3">
    <source>
        <dbReference type="Proteomes" id="UP000822688"/>
    </source>
</evidence>
<organism evidence="2 3">
    <name type="scientific">Ceratodon purpureus</name>
    <name type="common">Fire moss</name>
    <name type="synonym">Dicranum purpureum</name>
    <dbReference type="NCBI Taxonomy" id="3225"/>
    <lineage>
        <taxon>Eukaryota</taxon>
        <taxon>Viridiplantae</taxon>
        <taxon>Streptophyta</taxon>
        <taxon>Embryophyta</taxon>
        <taxon>Bryophyta</taxon>
        <taxon>Bryophytina</taxon>
        <taxon>Bryopsida</taxon>
        <taxon>Dicranidae</taxon>
        <taxon>Pseudoditrichales</taxon>
        <taxon>Ditrichaceae</taxon>
        <taxon>Ceratodon</taxon>
    </lineage>
</organism>
<feature type="region of interest" description="Disordered" evidence="1">
    <location>
        <begin position="1"/>
        <end position="23"/>
    </location>
</feature>
<keyword evidence="3" id="KW-1185">Reference proteome</keyword>
<dbReference type="AlphaFoldDB" id="A0A8T0GXC5"/>
<evidence type="ECO:0000256" key="1">
    <source>
        <dbReference type="SAM" id="MobiDB-lite"/>
    </source>
</evidence>
<accession>A0A8T0GXC5</accession>
<evidence type="ECO:0000313" key="2">
    <source>
        <dbReference type="EMBL" id="KAG0564421.1"/>
    </source>
</evidence>
<protein>
    <submittedName>
        <fullName evidence="2">Uncharacterized protein</fullName>
    </submittedName>
</protein>
<comment type="caution">
    <text evidence="2">The sequence shown here is derived from an EMBL/GenBank/DDBJ whole genome shotgun (WGS) entry which is preliminary data.</text>
</comment>
<gene>
    <name evidence="2" type="ORF">KC19_8G108800</name>
</gene>
<reference evidence="2" key="1">
    <citation type="submission" date="2020-06" db="EMBL/GenBank/DDBJ databases">
        <title>WGS assembly of Ceratodon purpureus strain R40.</title>
        <authorList>
            <person name="Carey S.B."/>
            <person name="Jenkins J."/>
            <person name="Shu S."/>
            <person name="Lovell J.T."/>
            <person name="Sreedasyam A."/>
            <person name="Maumus F."/>
            <person name="Tiley G.P."/>
            <person name="Fernandez-Pozo N."/>
            <person name="Barry K."/>
            <person name="Chen C."/>
            <person name="Wang M."/>
            <person name="Lipzen A."/>
            <person name="Daum C."/>
            <person name="Saski C.A."/>
            <person name="Payton A.C."/>
            <person name="Mcbreen J.C."/>
            <person name="Conrad R.E."/>
            <person name="Kollar L.M."/>
            <person name="Olsson S."/>
            <person name="Huttunen S."/>
            <person name="Landis J.B."/>
            <person name="Wickett N.J."/>
            <person name="Johnson M.G."/>
            <person name="Rensing S.A."/>
            <person name="Grimwood J."/>
            <person name="Schmutz J."/>
            <person name="Mcdaniel S.F."/>
        </authorList>
    </citation>
    <scope>NUCLEOTIDE SEQUENCE</scope>
    <source>
        <strain evidence="2">R40</strain>
    </source>
</reference>
<name>A0A8T0GXC5_CERPU</name>
<dbReference type="EMBL" id="CM026429">
    <property type="protein sequence ID" value="KAG0564421.1"/>
    <property type="molecule type" value="Genomic_DNA"/>
</dbReference>